<accession>A0A3G4VF62</accession>
<feature type="transmembrane region" description="Helical" evidence="1">
    <location>
        <begin position="65"/>
        <end position="86"/>
    </location>
</feature>
<gene>
    <name evidence="2" type="ORF">ECB94_19080</name>
</gene>
<dbReference type="Proteomes" id="UP000279760">
    <property type="component" value="Chromosome 2"/>
</dbReference>
<proteinExistence type="predicted"/>
<protein>
    <submittedName>
        <fullName evidence="2">Uncharacterized protein</fullName>
    </submittedName>
</protein>
<name>A0A3G4VF62_9VIBR</name>
<evidence type="ECO:0000313" key="3">
    <source>
        <dbReference type="Proteomes" id="UP000279760"/>
    </source>
</evidence>
<dbReference type="EMBL" id="CP033578">
    <property type="protein sequence ID" value="AYV23400.1"/>
    <property type="molecule type" value="Genomic_DNA"/>
</dbReference>
<evidence type="ECO:0000256" key="1">
    <source>
        <dbReference type="SAM" id="Phobius"/>
    </source>
</evidence>
<evidence type="ECO:0000313" key="2">
    <source>
        <dbReference type="EMBL" id="AYV23400.1"/>
    </source>
</evidence>
<dbReference type="AlphaFoldDB" id="A0A3G4VF62"/>
<keyword evidence="1" id="KW-0812">Transmembrane</keyword>
<reference evidence="2 3" key="1">
    <citation type="submission" date="2018-11" db="EMBL/GenBank/DDBJ databases">
        <title>Complete Genome Sequence of Vbrio mediterranei 117-T6: a Potential Pathogen Bacteria Isolated from the Conchocelis of Pyropia.</title>
        <authorList>
            <person name="Liu Q."/>
        </authorList>
    </citation>
    <scope>NUCLEOTIDE SEQUENCE [LARGE SCALE GENOMIC DNA]</scope>
    <source>
        <strain evidence="2 3">117-T6</strain>
    </source>
</reference>
<organism evidence="2 3">
    <name type="scientific">Vibrio mediterranei</name>
    <dbReference type="NCBI Taxonomy" id="689"/>
    <lineage>
        <taxon>Bacteria</taxon>
        <taxon>Pseudomonadati</taxon>
        <taxon>Pseudomonadota</taxon>
        <taxon>Gammaproteobacteria</taxon>
        <taxon>Vibrionales</taxon>
        <taxon>Vibrionaceae</taxon>
        <taxon>Vibrio</taxon>
    </lineage>
</organism>
<feature type="transmembrane region" description="Helical" evidence="1">
    <location>
        <begin position="34"/>
        <end position="53"/>
    </location>
</feature>
<dbReference type="RefSeq" id="WP_124941411.1">
    <property type="nucleotide sequence ID" value="NZ_CP033578.1"/>
</dbReference>
<keyword evidence="1" id="KW-1133">Transmembrane helix</keyword>
<keyword evidence="1" id="KW-0472">Membrane</keyword>
<sequence>MIKVKAIYQKAALQAVSVMSIPFGVLYYEKRELYLLIIAVILSIGLFQAHVLSLAKRNLVYLGRLISILIVTFIFGWMVSPSVVAIPSSLMMGWLSWNGLKELEANN</sequence>